<dbReference type="Pfam" id="PF13768">
    <property type="entry name" value="VWA_3"/>
    <property type="match status" value="1"/>
</dbReference>
<dbReference type="InterPro" id="IPR036465">
    <property type="entry name" value="vWFA_dom_sf"/>
</dbReference>
<dbReference type="InterPro" id="IPR002035">
    <property type="entry name" value="VWF_A"/>
</dbReference>
<proteinExistence type="predicted"/>
<evidence type="ECO:0000313" key="5">
    <source>
        <dbReference type="Proteomes" id="UP001342314"/>
    </source>
</evidence>
<protein>
    <submittedName>
        <fullName evidence="4">Uncharacterized protein</fullName>
    </submittedName>
</protein>
<dbReference type="InterPro" id="IPR013694">
    <property type="entry name" value="VIT"/>
</dbReference>
<feature type="region of interest" description="Disordered" evidence="1">
    <location>
        <begin position="721"/>
        <end position="744"/>
    </location>
</feature>
<dbReference type="PANTHER" id="PTHR45737:SF6">
    <property type="entry name" value="VON WILLEBRAND FACTOR A DOMAIN-CONTAINING PROTEIN 5A"/>
    <property type="match status" value="1"/>
</dbReference>
<dbReference type="SMART" id="SM00327">
    <property type="entry name" value="VWA"/>
    <property type="match status" value="1"/>
</dbReference>
<dbReference type="Proteomes" id="UP001342314">
    <property type="component" value="Unassembled WGS sequence"/>
</dbReference>
<dbReference type="EMBL" id="BQKY01000005">
    <property type="protein sequence ID" value="GJN89770.1"/>
    <property type="molecule type" value="Genomic_DNA"/>
</dbReference>
<keyword evidence="5" id="KW-1185">Reference proteome</keyword>
<dbReference type="PROSITE" id="PS51468">
    <property type="entry name" value="VIT"/>
    <property type="match status" value="1"/>
</dbReference>
<reference evidence="4 5" key="1">
    <citation type="submission" date="2021-12" db="EMBL/GenBank/DDBJ databases">
        <title>High titer production of polyol ester of fatty acids by Rhodotorula paludigena BS15 towards product separation-free biomass refinery.</title>
        <authorList>
            <person name="Mano J."/>
            <person name="Ono H."/>
            <person name="Tanaka T."/>
            <person name="Naito K."/>
            <person name="Sushida H."/>
            <person name="Ike M."/>
            <person name="Tokuyasu K."/>
            <person name="Kitaoka M."/>
        </authorList>
    </citation>
    <scope>NUCLEOTIDE SEQUENCE [LARGE SCALE GENOMIC DNA]</scope>
    <source>
        <strain evidence="4 5">BS15</strain>
    </source>
</reference>
<feature type="region of interest" description="Disordered" evidence="1">
    <location>
        <begin position="841"/>
        <end position="862"/>
    </location>
</feature>
<evidence type="ECO:0000256" key="1">
    <source>
        <dbReference type="SAM" id="MobiDB-lite"/>
    </source>
</evidence>
<dbReference type="SMART" id="SM00609">
    <property type="entry name" value="VIT"/>
    <property type="match status" value="1"/>
</dbReference>
<accession>A0AAV5GIU0</accession>
<dbReference type="PROSITE" id="PS50234">
    <property type="entry name" value="VWFA"/>
    <property type="match status" value="1"/>
</dbReference>
<name>A0AAV5GIU0_9BASI</name>
<dbReference type="SUPFAM" id="SSF53300">
    <property type="entry name" value="vWA-like"/>
    <property type="match status" value="1"/>
</dbReference>
<dbReference type="PANTHER" id="PTHR45737">
    <property type="entry name" value="VON WILLEBRAND FACTOR A DOMAIN-CONTAINING PROTEIN 5A"/>
    <property type="match status" value="1"/>
</dbReference>
<dbReference type="Gene3D" id="3.40.50.410">
    <property type="entry name" value="von Willebrand factor, type A domain"/>
    <property type="match status" value="1"/>
</dbReference>
<evidence type="ECO:0000259" key="2">
    <source>
        <dbReference type="PROSITE" id="PS50234"/>
    </source>
</evidence>
<gene>
    <name evidence="4" type="ORF">Rhopal_002759-T1</name>
</gene>
<evidence type="ECO:0000259" key="3">
    <source>
        <dbReference type="PROSITE" id="PS51468"/>
    </source>
</evidence>
<dbReference type="Pfam" id="PF08487">
    <property type="entry name" value="VIT"/>
    <property type="match status" value="1"/>
</dbReference>
<feature type="domain" description="VIT" evidence="3">
    <location>
        <begin position="1"/>
        <end position="157"/>
    </location>
</feature>
<sequence length="961" mass="100846">MHGLIHYVDGQPATVPLMRVAAKATIVDLSARVQVTQEYRNDSSETLDCSYQFPVPARGAVCAFAMLKADGSRIRGVVQEKDEARATYDQAVEQGRLASLMEQDSPDGKHLFRPAGAGQTAPAGRHYIVYFVPTAFTCKVGNILPRETVIVELTYVTELTDGETSDSYRFHVPSHVGCRYGDPPSSAPAGVAASDQGAAFSVDVSIEAAAPISKVDCTSHAVSTELGPDPSLSNADNLPFANFARVSCKTAHFLSSDFVLQITSAGVDRPRCIVERHPAQDSAAISLTVVPRFSLPEVTGQEFVFLVDRSGSMGEWGFGSKGAGRITLARKALVVLLRSLPHRDTTFNIVSFGSRHSALWEKGSRAYNQNTLDEATKHVDSMEADFGGTEIRSALDYVFKVRDTKRPTSVFVLTDGDAWELDAVLSSVKDAVASATTEQPLRVFTLGIGNSASTAMVDGIARVGNGTAQYVTDGDQSFTGKTARLLKAARSPQIVNARLDFGESADRAMKQARLDDDFEVVDATESTEKLALEDKPDSATKAPLNLFDETVDPLVQDVAPVPPAKPVELPTPPPLQLAPRTIRGLYPGSRLHAYGIVSPASLLPDKVTLRGELASGQQLALEIPVVEAHSVGSSTEYADNPPFVHAIAARKLIQDLEDGEHDFASSLDKKDDDLVARTVTAAVVRLGKTYSLASSHTSFVAVDEAEVDTARKQRKRIALPPPPARASVLFGGAPPAPGGSPWGGSPFVRSRMAAPAAATFSTFAAVPPPPPAPAPAATFGAPMMAACFAPPPAAPAPSGGGGLFGSRGAAAGGLFGYQQSSAVGWGGGAGLFGGSAAGAAVGEATGTAPSPKSKDPASLSPSERIDALAREQDFGGAFSTAALRFCGSKWAGGVASVEVAGFEGASETVKATLAVLAYFQQELGPQKEEWEGLADKATDFVAGELGVEVDEVQRLVEALKG</sequence>
<comment type="caution">
    <text evidence="4">The sequence shown here is derived from an EMBL/GenBank/DDBJ whole genome shotgun (WGS) entry which is preliminary data.</text>
</comment>
<evidence type="ECO:0000313" key="4">
    <source>
        <dbReference type="EMBL" id="GJN89770.1"/>
    </source>
</evidence>
<organism evidence="4 5">
    <name type="scientific">Rhodotorula paludigena</name>
    <dbReference type="NCBI Taxonomy" id="86838"/>
    <lineage>
        <taxon>Eukaryota</taxon>
        <taxon>Fungi</taxon>
        <taxon>Dikarya</taxon>
        <taxon>Basidiomycota</taxon>
        <taxon>Pucciniomycotina</taxon>
        <taxon>Microbotryomycetes</taxon>
        <taxon>Sporidiobolales</taxon>
        <taxon>Sporidiobolaceae</taxon>
        <taxon>Rhodotorula</taxon>
    </lineage>
</organism>
<dbReference type="AlphaFoldDB" id="A0AAV5GIU0"/>
<feature type="domain" description="VWFA" evidence="2">
    <location>
        <begin position="302"/>
        <end position="494"/>
    </location>
</feature>